<feature type="transmembrane region" description="Helical" evidence="1">
    <location>
        <begin position="7"/>
        <end position="26"/>
    </location>
</feature>
<proteinExistence type="predicted"/>
<dbReference type="eggNOG" id="ENOG50308Z5">
    <property type="taxonomic scope" value="Bacteria"/>
</dbReference>
<keyword evidence="1" id="KW-1133">Transmembrane helix</keyword>
<protein>
    <submittedName>
        <fullName evidence="2">Uncharacterized protein</fullName>
    </submittedName>
</protein>
<name>W4QYF4_HALA3</name>
<organism evidence="2 3">
    <name type="scientific">Halalkalibacter akibai (strain ATCC 43226 / DSM 21942 / CIP 109018 / JCM 9157 / 1139)</name>
    <name type="common">Bacillus akibai</name>
    <dbReference type="NCBI Taxonomy" id="1236973"/>
    <lineage>
        <taxon>Bacteria</taxon>
        <taxon>Bacillati</taxon>
        <taxon>Bacillota</taxon>
        <taxon>Bacilli</taxon>
        <taxon>Bacillales</taxon>
        <taxon>Bacillaceae</taxon>
        <taxon>Halalkalibacter</taxon>
    </lineage>
</organism>
<gene>
    <name evidence="2" type="ORF">JCM9157_3911</name>
</gene>
<reference evidence="2 3" key="1">
    <citation type="journal article" date="2014" name="Genome Announc.">
        <title>Draft Genome Sequences of Three Alkaliphilic Bacillus Strains, Bacillus wakoensis JCM 9140T, Bacillus akibai JCM 9157T, and Bacillus hemicellulosilyticus JCM 9152T.</title>
        <authorList>
            <person name="Yuki M."/>
            <person name="Oshima K."/>
            <person name="Suda W."/>
            <person name="Oshida Y."/>
            <person name="Kitamura K."/>
            <person name="Iida T."/>
            <person name="Hattori M."/>
            <person name="Ohkuma M."/>
        </authorList>
    </citation>
    <scope>NUCLEOTIDE SEQUENCE [LARGE SCALE GENOMIC DNA]</scope>
    <source>
        <strain evidence="2 3">JCM 9157</strain>
    </source>
</reference>
<evidence type="ECO:0000256" key="1">
    <source>
        <dbReference type="SAM" id="Phobius"/>
    </source>
</evidence>
<evidence type="ECO:0000313" key="2">
    <source>
        <dbReference type="EMBL" id="GAE36698.1"/>
    </source>
</evidence>
<dbReference type="NCBIfam" id="NF041644">
    <property type="entry name" value="CBO0543_fam"/>
    <property type="match status" value="1"/>
</dbReference>
<keyword evidence="1" id="KW-0472">Membrane</keyword>
<accession>W4QYF4</accession>
<comment type="caution">
    <text evidence="2">The sequence shown here is derived from an EMBL/GenBank/DDBJ whole genome shotgun (WGS) entry which is preliminary data.</text>
</comment>
<evidence type="ECO:0000313" key="3">
    <source>
        <dbReference type="Proteomes" id="UP000018896"/>
    </source>
</evidence>
<dbReference type="OrthoDB" id="2622010at2"/>
<dbReference type="RefSeq" id="WP_035666830.1">
    <property type="nucleotide sequence ID" value="NZ_BAUV01000040.1"/>
</dbReference>
<dbReference type="EMBL" id="BAUV01000040">
    <property type="protein sequence ID" value="GAE36698.1"/>
    <property type="molecule type" value="Genomic_DNA"/>
</dbReference>
<sequence length="152" mass="17967">MKEKGEYFFLVITTITGLTLLPFAIFKRLFKDWIIVYLVSATENFLTDEYLTSRGFLSYNKKLFPWLKGHLPFDLILFPLLILYYNQWTLNNKPVGAFLKLFPFAIPLILIEAVAEKKTNLISWKKGWSWYHSLLCRTFIAFIKMINNRRGS</sequence>
<dbReference type="Proteomes" id="UP000018896">
    <property type="component" value="Unassembled WGS sequence"/>
</dbReference>
<dbReference type="InterPro" id="IPR048147">
    <property type="entry name" value="CBO0543-like"/>
</dbReference>
<keyword evidence="3" id="KW-1185">Reference proteome</keyword>
<keyword evidence="1" id="KW-0812">Transmembrane</keyword>
<feature type="transmembrane region" description="Helical" evidence="1">
    <location>
        <begin position="63"/>
        <end position="85"/>
    </location>
</feature>
<dbReference type="AlphaFoldDB" id="W4QYF4"/>